<evidence type="ECO:0000256" key="1">
    <source>
        <dbReference type="ARBA" id="ARBA00023098"/>
    </source>
</evidence>
<dbReference type="SUPFAM" id="SSF52151">
    <property type="entry name" value="FabD/lysophospholipase-like"/>
    <property type="match status" value="1"/>
</dbReference>
<feature type="domain" description="PNPLA" evidence="3">
    <location>
        <begin position="248"/>
        <end position="443"/>
    </location>
</feature>
<feature type="short sequence motif" description="GXGXXG" evidence="2">
    <location>
        <begin position="252"/>
        <end position="257"/>
    </location>
</feature>
<evidence type="ECO:0000313" key="5">
    <source>
        <dbReference type="Proteomes" id="UP000019141"/>
    </source>
</evidence>
<sequence length="582" mass="64932">MSGLINGVRIWISGAIPESKPDNEEEEKRRKRIEIFLKALANVVFREGGILVHGSHPVIREHLLEAAKKYQSDSGGDKVGLLLIVSRYFSKDPAKNKIDLQHWADLCLEEPIETPECFGETPEEVRENSLALLRDRLLEQSDIIIAIGGNWWELARSKAGVPQEIDLAEQHQLPLFLLGELGGATRGYLELKPELLRQCRNGLTKTQHLDLAKLHSPDELATQIVNQIARLPVQRRRTADTGRPFRILCLDGGGIRGVFTAAVLAYWEKVTQRRIFNHFDLIAGTSTGGILAIGLGLGMPAQELLNFYRERGPAIFPTEDKTDRVWQGLWHWFIPKFSPETLKNHLEEAYGKAPQGGGSLDNSLCRLVIPSYNAKADELIVFRTSHGQFAKRETIDVPTPVTTAMATAAAPTYFEPVATRGVVAPVEAIDGGVWANHPATVALDEAVHQLGIDIKRVEMLSIGTTYSPKILGQPIWLKGKLGWARRITGFLMKTQQQTTDEMCKKLLGNHYLRVDDASSARTLDDVRSIDQLAGQGESVAENYFHQVSTRFLNQTPVEPWRHGLWEAISARLEEPTRQEGDI</sequence>
<comment type="caution">
    <text evidence="4">The sequence shown here is derived from an EMBL/GenBank/DDBJ whole genome shotgun (WGS) entry which is preliminary data.</text>
</comment>
<dbReference type="HOGENOM" id="CLU_506036_0_0_7"/>
<feature type="short sequence motif" description="GXSXG" evidence="2">
    <location>
        <begin position="284"/>
        <end position="288"/>
    </location>
</feature>
<dbReference type="CDD" id="cd07199">
    <property type="entry name" value="Pat17_PNPLA8_PNPLA9_like"/>
    <property type="match status" value="1"/>
</dbReference>
<dbReference type="PANTHER" id="PTHR24138:SF10">
    <property type="entry name" value="PHOSPHOLIPASE A2"/>
    <property type="match status" value="1"/>
</dbReference>
<organism evidence="4 5">
    <name type="scientific">Entotheonella factor</name>
    <dbReference type="NCBI Taxonomy" id="1429438"/>
    <lineage>
        <taxon>Bacteria</taxon>
        <taxon>Pseudomonadati</taxon>
        <taxon>Nitrospinota/Tectimicrobiota group</taxon>
        <taxon>Candidatus Tectimicrobiota</taxon>
        <taxon>Candidatus Entotheonellia</taxon>
        <taxon>Candidatus Entotheonellales</taxon>
        <taxon>Candidatus Entotheonellaceae</taxon>
        <taxon>Candidatus Entotheonella</taxon>
    </lineage>
</organism>
<dbReference type="NCBIfam" id="NF041079">
    <property type="entry name" value="CBASS_lipase"/>
    <property type="match status" value="1"/>
</dbReference>
<dbReference type="GO" id="GO:0016042">
    <property type="term" value="P:lipid catabolic process"/>
    <property type="evidence" value="ECO:0007669"/>
    <property type="project" value="UniProtKB-UniRule"/>
</dbReference>
<dbReference type="InterPro" id="IPR047156">
    <property type="entry name" value="Teg/CotR/CapV-like"/>
</dbReference>
<dbReference type="Gene3D" id="3.40.1090.10">
    <property type="entry name" value="Cytosolic phospholipase A2 catalytic domain"/>
    <property type="match status" value="1"/>
</dbReference>
<dbReference type="InterPro" id="IPR002641">
    <property type="entry name" value="PNPLA_dom"/>
</dbReference>
<gene>
    <name evidence="4" type="ORF">ETSY1_23375</name>
</gene>
<dbReference type="Pfam" id="PF01734">
    <property type="entry name" value="Patatin"/>
    <property type="match status" value="1"/>
</dbReference>
<proteinExistence type="predicted"/>
<dbReference type="Pfam" id="PF18163">
    <property type="entry name" value="LD_cluster2"/>
    <property type="match status" value="1"/>
</dbReference>
<dbReference type="InterPro" id="IPR041160">
    <property type="entry name" value="LD_cluster2"/>
</dbReference>
<dbReference type="PROSITE" id="PS51635">
    <property type="entry name" value="PNPLA"/>
    <property type="match status" value="1"/>
</dbReference>
<dbReference type="PANTHER" id="PTHR24138">
    <property type="entry name" value="INTRACELLLAR PHOSPHOLIPASE A FAMILY"/>
    <property type="match status" value="1"/>
</dbReference>
<keyword evidence="5" id="KW-1185">Reference proteome</keyword>
<dbReference type="Proteomes" id="UP000019141">
    <property type="component" value="Unassembled WGS sequence"/>
</dbReference>
<evidence type="ECO:0000256" key="2">
    <source>
        <dbReference type="PROSITE-ProRule" id="PRU01161"/>
    </source>
</evidence>
<dbReference type="AlphaFoldDB" id="W4LIT8"/>
<evidence type="ECO:0000259" key="3">
    <source>
        <dbReference type="PROSITE" id="PS51635"/>
    </source>
</evidence>
<feature type="active site" description="Nucleophile" evidence="2">
    <location>
        <position position="286"/>
    </location>
</feature>
<accession>W4LIT8</accession>
<keyword evidence="2" id="KW-0378">Hydrolase</keyword>
<protein>
    <recommendedName>
        <fullName evidence="3">PNPLA domain-containing protein</fullName>
    </recommendedName>
</protein>
<dbReference type="EMBL" id="AZHW01000686">
    <property type="protein sequence ID" value="ETW97256.1"/>
    <property type="molecule type" value="Genomic_DNA"/>
</dbReference>
<evidence type="ECO:0000313" key="4">
    <source>
        <dbReference type="EMBL" id="ETW97256.1"/>
    </source>
</evidence>
<keyword evidence="2" id="KW-0442">Lipid degradation</keyword>
<feature type="short sequence motif" description="DGA/G" evidence="2">
    <location>
        <begin position="430"/>
        <end position="432"/>
    </location>
</feature>
<dbReference type="PATRIC" id="fig|1429438.4.peg.4497"/>
<dbReference type="InterPro" id="IPR016035">
    <property type="entry name" value="Acyl_Trfase/lysoPLipase"/>
</dbReference>
<reference evidence="4 5" key="1">
    <citation type="journal article" date="2014" name="Nature">
        <title>An environmental bacterial taxon with a large and distinct metabolic repertoire.</title>
        <authorList>
            <person name="Wilson M.C."/>
            <person name="Mori T."/>
            <person name="Ruckert C."/>
            <person name="Uria A.R."/>
            <person name="Helf M.J."/>
            <person name="Takada K."/>
            <person name="Gernert C."/>
            <person name="Steffens U.A."/>
            <person name="Heycke N."/>
            <person name="Schmitt S."/>
            <person name="Rinke C."/>
            <person name="Helfrich E.J."/>
            <person name="Brachmann A.O."/>
            <person name="Gurgui C."/>
            <person name="Wakimoto T."/>
            <person name="Kracht M."/>
            <person name="Crusemann M."/>
            <person name="Hentschel U."/>
            <person name="Abe I."/>
            <person name="Matsunaga S."/>
            <person name="Kalinowski J."/>
            <person name="Takeyama H."/>
            <person name="Piel J."/>
        </authorList>
    </citation>
    <scope>NUCLEOTIDE SEQUENCE [LARGE SCALE GENOMIC DNA]</scope>
    <source>
        <strain evidence="5">TSY1</strain>
    </source>
</reference>
<dbReference type="GO" id="GO:0016787">
    <property type="term" value="F:hydrolase activity"/>
    <property type="evidence" value="ECO:0007669"/>
    <property type="project" value="UniProtKB-UniRule"/>
</dbReference>
<name>W4LIT8_ENTF1</name>
<keyword evidence="1 2" id="KW-0443">Lipid metabolism</keyword>
<feature type="active site" description="Proton acceptor" evidence="2">
    <location>
        <position position="430"/>
    </location>
</feature>